<proteinExistence type="predicted"/>
<evidence type="ECO:0000256" key="2">
    <source>
        <dbReference type="SAM" id="Phobius"/>
    </source>
</evidence>
<dbReference type="AlphaFoldDB" id="A0AAV8ZNN2"/>
<keyword evidence="2" id="KW-0812">Transmembrane</keyword>
<evidence type="ECO:0000313" key="4">
    <source>
        <dbReference type="EMBL" id="KAJ8966834.1"/>
    </source>
</evidence>
<dbReference type="InterPro" id="IPR029526">
    <property type="entry name" value="PGBD"/>
</dbReference>
<name>A0AAV8ZNN2_9CUCU</name>
<feature type="region of interest" description="Disordered" evidence="1">
    <location>
        <begin position="1"/>
        <end position="20"/>
    </location>
</feature>
<dbReference type="PANTHER" id="PTHR46599">
    <property type="entry name" value="PIGGYBAC TRANSPOSABLE ELEMENT-DERIVED PROTEIN 4"/>
    <property type="match status" value="1"/>
</dbReference>
<organism evidence="4 5">
    <name type="scientific">Rhamnusium bicolor</name>
    <dbReference type="NCBI Taxonomy" id="1586634"/>
    <lineage>
        <taxon>Eukaryota</taxon>
        <taxon>Metazoa</taxon>
        <taxon>Ecdysozoa</taxon>
        <taxon>Arthropoda</taxon>
        <taxon>Hexapoda</taxon>
        <taxon>Insecta</taxon>
        <taxon>Pterygota</taxon>
        <taxon>Neoptera</taxon>
        <taxon>Endopterygota</taxon>
        <taxon>Coleoptera</taxon>
        <taxon>Polyphaga</taxon>
        <taxon>Cucujiformia</taxon>
        <taxon>Chrysomeloidea</taxon>
        <taxon>Cerambycidae</taxon>
        <taxon>Lepturinae</taxon>
        <taxon>Rhagiini</taxon>
        <taxon>Rhamnusium</taxon>
    </lineage>
</organism>
<feature type="domain" description="PiggyBac transposable element-derived protein" evidence="3">
    <location>
        <begin position="2"/>
        <end position="109"/>
    </location>
</feature>
<gene>
    <name evidence="4" type="ORF">NQ314_003277</name>
</gene>
<keyword evidence="2" id="KW-0472">Membrane</keyword>
<keyword evidence="2" id="KW-1133">Transmembrane helix</keyword>
<evidence type="ECO:0000259" key="3">
    <source>
        <dbReference type="Pfam" id="PF13843"/>
    </source>
</evidence>
<dbReference type="EMBL" id="JANEYF010000932">
    <property type="protein sequence ID" value="KAJ8966834.1"/>
    <property type="molecule type" value="Genomic_DNA"/>
</dbReference>
<evidence type="ECO:0000256" key="1">
    <source>
        <dbReference type="SAM" id="MobiDB-lite"/>
    </source>
</evidence>
<evidence type="ECO:0000313" key="5">
    <source>
        <dbReference type="Proteomes" id="UP001162156"/>
    </source>
</evidence>
<feature type="compositionally biased region" description="Polar residues" evidence="1">
    <location>
        <begin position="1"/>
        <end position="11"/>
    </location>
</feature>
<sequence>MIGTLKQNKPQIPQEFKPNKKRPVKSALFGHNQDKTICSYVQRKNRAVLLLSTMHQDQKLSGENDIPDMIIDYNNTKAGVDALDQLCANSRRTRRWPMVIFYAILNITGVIALIILQCNTDIDSVDDKTRRNLLQDLGIALVKPHIERRDVRPLSRELREVVLKLGGTPLPSTSSESEPMRKARCYICPR</sequence>
<accession>A0AAV8ZNN2</accession>
<dbReference type="PANTHER" id="PTHR46599:SF6">
    <property type="entry name" value="DUAL SPECIFICITY PHOSPHATASE 26"/>
    <property type="match status" value="1"/>
</dbReference>
<reference evidence="4" key="1">
    <citation type="journal article" date="2023" name="Insect Mol. Biol.">
        <title>Genome sequencing provides insights into the evolution of gene families encoding plant cell wall-degrading enzymes in longhorned beetles.</title>
        <authorList>
            <person name="Shin N.R."/>
            <person name="Okamura Y."/>
            <person name="Kirsch R."/>
            <person name="Pauchet Y."/>
        </authorList>
    </citation>
    <scope>NUCLEOTIDE SEQUENCE</scope>
    <source>
        <strain evidence="4">RBIC_L_NR</strain>
    </source>
</reference>
<comment type="caution">
    <text evidence="4">The sequence shown here is derived from an EMBL/GenBank/DDBJ whole genome shotgun (WGS) entry which is preliminary data.</text>
</comment>
<dbReference type="Pfam" id="PF13843">
    <property type="entry name" value="DDE_Tnp_1_7"/>
    <property type="match status" value="1"/>
</dbReference>
<dbReference type="Proteomes" id="UP001162156">
    <property type="component" value="Unassembled WGS sequence"/>
</dbReference>
<feature type="transmembrane region" description="Helical" evidence="2">
    <location>
        <begin position="99"/>
        <end position="116"/>
    </location>
</feature>
<protein>
    <recommendedName>
        <fullName evidence="3">PiggyBac transposable element-derived protein domain-containing protein</fullName>
    </recommendedName>
</protein>
<keyword evidence="5" id="KW-1185">Reference proteome</keyword>